<evidence type="ECO:0000256" key="8">
    <source>
        <dbReference type="ARBA" id="ARBA00022801"/>
    </source>
</evidence>
<evidence type="ECO:0000256" key="13">
    <source>
        <dbReference type="SAM" id="Phobius"/>
    </source>
</evidence>
<dbReference type="PANTHER" id="PTHR35864:SF1">
    <property type="entry name" value="ZINC METALLOPROTEASE YWHC-RELATED"/>
    <property type="match status" value="1"/>
</dbReference>
<keyword evidence="4" id="KW-1003">Cell membrane</keyword>
<feature type="transmembrane region" description="Helical" evidence="13">
    <location>
        <begin position="6"/>
        <end position="24"/>
    </location>
</feature>
<organism evidence="14 15">
    <name type="scientific">Candidatus Synchoanobacter obligatus</name>
    <dbReference type="NCBI Taxonomy" id="2919597"/>
    <lineage>
        <taxon>Bacteria</taxon>
        <taxon>Pseudomonadati</taxon>
        <taxon>Pseudomonadota</taxon>
        <taxon>Gammaproteobacteria</taxon>
        <taxon>Candidatus Comchoanobacterales</taxon>
        <taxon>Candidatus Comchoanobacteraceae</taxon>
        <taxon>Candidatus Synchoanobacter</taxon>
    </lineage>
</organism>
<evidence type="ECO:0000256" key="3">
    <source>
        <dbReference type="ARBA" id="ARBA00007931"/>
    </source>
</evidence>
<feature type="transmembrane region" description="Helical" evidence="13">
    <location>
        <begin position="99"/>
        <end position="121"/>
    </location>
</feature>
<gene>
    <name evidence="14" type="ORF">MKS91_01715</name>
</gene>
<dbReference type="RefSeq" id="WP_258569113.1">
    <property type="nucleotide sequence ID" value="NZ_JAKUDN010000001.1"/>
</dbReference>
<dbReference type="GO" id="GO:0006508">
    <property type="term" value="P:proteolysis"/>
    <property type="evidence" value="ECO:0007669"/>
    <property type="project" value="UniProtKB-KW"/>
</dbReference>
<evidence type="ECO:0000256" key="4">
    <source>
        <dbReference type="ARBA" id="ARBA00022475"/>
    </source>
</evidence>
<dbReference type="CDD" id="cd06158">
    <property type="entry name" value="S2P-M50_like_1"/>
    <property type="match status" value="1"/>
</dbReference>
<evidence type="ECO:0000256" key="6">
    <source>
        <dbReference type="ARBA" id="ARBA00022692"/>
    </source>
</evidence>
<dbReference type="EMBL" id="JAKUDN010000001">
    <property type="protein sequence ID" value="MCP8352008.1"/>
    <property type="molecule type" value="Genomic_DNA"/>
</dbReference>
<dbReference type="InterPro" id="IPR052348">
    <property type="entry name" value="Metallopeptidase_M50B"/>
</dbReference>
<evidence type="ECO:0000313" key="14">
    <source>
        <dbReference type="EMBL" id="MCP8352008.1"/>
    </source>
</evidence>
<keyword evidence="11" id="KW-0482">Metalloprotease</keyword>
<evidence type="ECO:0000256" key="2">
    <source>
        <dbReference type="ARBA" id="ARBA00004651"/>
    </source>
</evidence>
<evidence type="ECO:0000256" key="10">
    <source>
        <dbReference type="ARBA" id="ARBA00022989"/>
    </source>
</evidence>
<sequence>MTSTYPWIINIFVWFLPVLTAISWREAIKAWVCHYRGDSTAKMAGLGSFSLMKNLDPIGSALAPFVLIIRHIGFIYAWAKPLDIRPNYLNRGTFDVGLIVFAGIASNFIMAIGWAWIGYIGQHFILNPNAAKYVTMAGKSGVSINLLLFLIHMIPLPPLDMSQLVRFYLPRYIKAFYITVDSIGHYLIFVIIFLKLEEPYLMPIMKALTDYLYSIVGFSL</sequence>
<keyword evidence="6 13" id="KW-0812">Transmembrane</keyword>
<dbReference type="Proteomes" id="UP001320768">
    <property type="component" value="Unassembled WGS sequence"/>
</dbReference>
<dbReference type="InterPro" id="IPR044537">
    <property type="entry name" value="Rip2-like"/>
</dbReference>
<evidence type="ECO:0000313" key="15">
    <source>
        <dbReference type="Proteomes" id="UP001320768"/>
    </source>
</evidence>
<keyword evidence="8" id="KW-0378">Hydrolase</keyword>
<feature type="transmembrane region" description="Helical" evidence="13">
    <location>
        <begin position="133"/>
        <end position="155"/>
    </location>
</feature>
<accession>A0ABT1L564</accession>
<evidence type="ECO:0000256" key="5">
    <source>
        <dbReference type="ARBA" id="ARBA00022670"/>
    </source>
</evidence>
<feature type="transmembrane region" description="Helical" evidence="13">
    <location>
        <begin position="58"/>
        <end position="79"/>
    </location>
</feature>
<proteinExistence type="inferred from homology"/>
<comment type="subcellular location">
    <subcellularLocation>
        <location evidence="2">Cell membrane</location>
        <topology evidence="2">Multi-pass membrane protein</topology>
    </subcellularLocation>
</comment>
<evidence type="ECO:0000256" key="7">
    <source>
        <dbReference type="ARBA" id="ARBA00022723"/>
    </source>
</evidence>
<dbReference type="GO" id="GO:0008233">
    <property type="term" value="F:peptidase activity"/>
    <property type="evidence" value="ECO:0007669"/>
    <property type="project" value="UniProtKB-KW"/>
</dbReference>
<protein>
    <submittedName>
        <fullName evidence="14">Site-2 protease family protein</fullName>
    </submittedName>
</protein>
<keyword evidence="7" id="KW-0479">Metal-binding</keyword>
<comment type="caution">
    <text evidence="14">The sequence shown here is derived from an EMBL/GenBank/DDBJ whole genome shotgun (WGS) entry which is preliminary data.</text>
</comment>
<dbReference type="PANTHER" id="PTHR35864">
    <property type="entry name" value="ZINC METALLOPROTEASE MJ0611-RELATED"/>
    <property type="match status" value="1"/>
</dbReference>
<keyword evidence="5 14" id="KW-0645">Protease</keyword>
<feature type="transmembrane region" description="Helical" evidence="13">
    <location>
        <begin position="175"/>
        <end position="196"/>
    </location>
</feature>
<evidence type="ECO:0000256" key="9">
    <source>
        <dbReference type="ARBA" id="ARBA00022833"/>
    </source>
</evidence>
<keyword evidence="12 13" id="KW-0472">Membrane</keyword>
<reference evidence="14 15" key="1">
    <citation type="journal article" date="2022" name="Nat. Microbiol.">
        <title>The microbiome of a bacterivorous marine choanoflagellate contains a resource-demanding obligate bacterial associate.</title>
        <authorList>
            <person name="Needham D.M."/>
            <person name="Poirier C."/>
            <person name="Bachy C."/>
            <person name="George E.E."/>
            <person name="Wilken S."/>
            <person name="Yung C.C.M."/>
            <person name="Limardo A.J."/>
            <person name="Morando M."/>
            <person name="Sudek L."/>
            <person name="Malmstrom R.R."/>
            <person name="Keeling P.J."/>
            <person name="Santoro A.E."/>
            <person name="Worden A.Z."/>
        </authorList>
    </citation>
    <scope>NUCLEOTIDE SEQUENCE [LARGE SCALE GENOMIC DNA]</scope>
    <source>
        <strain evidence="14 15">Comchoano-2</strain>
    </source>
</reference>
<comment type="similarity">
    <text evidence="3">Belongs to the peptidase M50B family.</text>
</comment>
<keyword evidence="9" id="KW-0862">Zinc</keyword>
<keyword evidence="15" id="KW-1185">Reference proteome</keyword>
<comment type="cofactor">
    <cofactor evidence="1">
        <name>Zn(2+)</name>
        <dbReference type="ChEBI" id="CHEBI:29105"/>
    </cofactor>
</comment>
<evidence type="ECO:0000256" key="1">
    <source>
        <dbReference type="ARBA" id="ARBA00001947"/>
    </source>
</evidence>
<evidence type="ECO:0000256" key="11">
    <source>
        <dbReference type="ARBA" id="ARBA00023049"/>
    </source>
</evidence>
<name>A0ABT1L564_9GAMM</name>
<keyword evidence="10 13" id="KW-1133">Transmembrane helix</keyword>
<evidence type="ECO:0000256" key="12">
    <source>
        <dbReference type="ARBA" id="ARBA00023136"/>
    </source>
</evidence>